<organism evidence="5 6">
    <name type="scientific">Populus tomentosa</name>
    <name type="common">Chinese white poplar</name>
    <dbReference type="NCBI Taxonomy" id="118781"/>
    <lineage>
        <taxon>Eukaryota</taxon>
        <taxon>Viridiplantae</taxon>
        <taxon>Streptophyta</taxon>
        <taxon>Embryophyta</taxon>
        <taxon>Tracheophyta</taxon>
        <taxon>Spermatophyta</taxon>
        <taxon>Magnoliopsida</taxon>
        <taxon>eudicotyledons</taxon>
        <taxon>Gunneridae</taxon>
        <taxon>Pentapetalae</taxon>
        <taxon>rosids</taxon>
        <taxon>fabids</taxon>
        <taxon>Malpighiales</taxon>
        <taxon>Salicaceae</taxon>
        <taxon>Saliceae</taxon>
        <taxon>Populus</taxon>
    </lineage>
</organism>
<evidence type="ECO:0000256" key="2">
    <source>
        <dbReference type="ARBA" id="ARBA00023242"/>
    </source>
</evidence>
<dbReference type="OrthoDB" id="70874at2759"/>
<feature type="region of interest" description="Disordered" evidence="3">
    <location>
        <begin position="1270"/>
        <end position="1298"/>
    </location>
</feature>
<dbReference type="EMBL" id="JAAWWB010000002">
    <property type="protein sequence ID" value="KAG6789272.1"/>
    <property type="molecule type" value="Genomic_DNA"/>
</dbReference>
<sequence length="1571" mass="176480">MAIEKNKFKASNRFDAELSPNSRDTSMSSDEDEDDLLHQQRIKSDDDEEEVEDAVDVGVEEDDDDEFDDADSGAGSDDFDLLELGETGAEFCQFGNLTCSVPFELYDLPGLEDILSVDVWNDVLTEDDKFSLTKYLPDVDQDTFMRTLKELLEGGNFHFGSPLNKLFQMLKGGLCEPRVALYRDGLNSFQQRQHYHILRKHQNSMVSHLCQIRDAWLDCKGYSIEEKLRVWNIMKSHKSLMYENVEGELESGSSDKGESGDGFWGKRVKDKKSASKFERNSAYQVGSNLEFSSPVSLEVGKYGKQNPKGILKSAGSKDLSTRDVLGRIPSDHHGLGMTSRPRRSALMVSRQNKLAGYDSGDALRLRDQTRTDNDDAEYAMYGMGVQRDRNMTRGGDMVKSRVPKVGKKHEFLRSDGLAADSFMDLPFSSNNELVAYGRNKNANQLPEAKVFASNRSNTRTKSESSKKTKYAENFSQFAVPDQMKYLKGRTLQLPRKGNRVELSDHAEPIWHSKNQEEVFSMDSTFKINDWNMRSKKWRTERESPDLNFRAYRASLPQVNDRMMLSGVKAKSSREKIRGNVIQNGGPDKGALKGNRIYIKGEETETDSSEQFEEEEEEEEDSNPLMRSKSAYPIGISEGYQSSFLKSSLDAKKASSIKKDTLENELAFDGVTQFSKKAGGFTESGQMPGYSSKAKQKGKMQETRGSSARVLEDSSPIGLAKLKDDNDRNRVHRFGKIGQLRVESGERLRRTSSKAHPSDRKHKGEVSHEFIVDDEDELLETQLMSDENALGRFRKKGQSMETYVHGQSDRSEASLLACNSVMKKRKAKYEVMEMAGRDEDSNRQSSSAQQQIDDSISLKKKGKRKLEADDVTPDRETPEAHITKTVVVDVELEAKPQKKPYIPITPTVHSGFSFSIIHLLSAVRVAMITPLSEDSLEVGKATAELNRAHEGDTNGVLSNENVDVNKSHPAVQVKMPSLTVQEIVNRVRSNPMDPCILETQEPLQDLVRGVLKIFSSKTAPLGIKGWKALVFYDKSTKSWSWIGPISHALTDEDTIVEVTSPEYWGLPHKSCVKLVDSFANWLKSGQETLQQIGSLPAPPVSLMQCNLDEKERFRDLRAQKSLNTISPSSEEVRAYFRREEVLRYSIPDRAFSYTAADGKKSIVAPLRRCGGKPTSKARDHFMLKRDRPPHVTILCLVRDAAARLPGSIGTRADVCTLIRDSQYIVEDVSDAQVNQVVSGALDRLHYERDPCVQFDGERKLWVYLHRDREEEDFEDDGTSSTKKWKRQKKDPADQSDQGTVTVAFHGTEDQSGFDLGSDLNAEPLAADDDKRTDLVCSDVRHNTEDNIDTSHGPKQGSTYDGDAMVWDALSLNPLQENKVICQENSTNEDFDDETFERERPAGLLKHCLLSRFLKDFDFDVANLICMMAARLSWAMLGRCRSSSMLEGMVQSSFFQVSYLKCYYMYIDDSSAKCRIVSDQTLLEVQEDARQRIPLGMNKVLQVSLMRTEYGSDERCQERSLKNIAVTTLLLCRSNAAAPNPNVGFPLPKSSSAIGLPFLKTPDGSNPGGRSSA</sequence>
<name>A0A8X8AMD0_POPTO</name>
<dbReference type="PANTHER" id="PTHR13052">
    <property type="entry name" value="NFRKB-RELATED"/>
    <property type="match status" value="1"/>
</dbReference>
<keyword evidence="2" id="KW-0539">Nucleus</keyword>
<feature type="compositionally biased region" description="Basic and acidic residues" evidence="3">
    <location>
        <begin position="864"/>
        <end position="878"/>
    </location>
</feature>
<feature type="compositionally biased region" description="Low complexity" evidence="3">
    <location>
        <begin position="843"/>
        <end position="854"/>
    </location>
</feature>
<proteinExistence type="predicted"/>
<dbReference type="Pfam" id="PF25793">
    <property type="entry name" value="WHD_2nd_NFRKB"/>
    <property type="match status" value="1"/>
</dbReference>
<feature type="region of interest" description="Disordered" evidence="3">
    <location>
        <begin position="1306"/>
        <end position="1325"/>
    </location>
</feature>
<feature type="compositionally biased region" description="Basic and acidic residues" evidence="3">
    <location>
        <begin position="755"/>
        <end position="765"/>
    </location>
</feature>
<dbReference type="GO" id="GO:0031011">
    <property type="term" value="C:Ino80 complex"/>
    <property type="evidence" value="ECO:0007669"/>
    <property type="project" value="InterPro"/>
</dbReference>
<comment type="subcellular location">
    <subcellularLocation>
        <location evidence="1">Nucleus</location>
    </subcellularLocation>
</comment>
<accession>A0A8X8AMD0</accession>
<dbReference type="CDD" id="cd21865">
    <property type="entry name" value="DEUBAD_NFRKB"/>
    <property type="match status" value="1"/>
</dbReference>
<comment type="caution">
    <text evidence="5">The sequence shown here is derived from an EMBL/GenBank/DDBJ whole genome shotgun (WGS) entry which is preliminary data.</text>
</comment>
<dbReference type="InterPro" id="IPR057748">
    <property type="entry name" value="NFRKB_WH_2"/>
</dbReference>
<reference evidence="5" key="1">
    <citation type="journal article" date="2020" name="bioRxiv">
        <title>Hybrid origin of Populus tomentosa Carr. identified through genome sequencing and phylogenomic analysis.</title>
        <authorList>
            <person name="An X."/>
            <person name="Gao K."/>
            <person name="Chen Z."/>
            <person name="Li J."/>
            <person name="Yang X."/>
            <person name="Yang X."/>
            <person name="Zhou J."/>
            <person name="Guo T."/>
            <person name="Zhao T."/>
            <person name="Huang S."/>
            <person name="Miao D."/>
            <person name="Khan W.U."/>
            <person name="Rao P."/>
            <person name="Ye M."/>
            <person name="Lei B."/>
            <person name="Liao W."/>
            <person name="Wang J."/>
            <person name="Ji L."/>
            <person name="Li Y."/>
            <person name="Guo B."/>
            <person name="Mustafa N.S."/>
            <person name="Li S."/>
            <person name="Yun Q."/>
            <person name="Keller S.R."/>
            <person name="Mao J."/>
            <person name="Zhang R."/>
            <person name="Strauss S.H."/>
        </authorList>
    </citation>
    <scope>NUCLEOTIDE SEQUENCE</scope>
    <source>
        <strain evidence="5">GM15</strain>
        <tissue evidence="5">Leaf</tissue>
    </source>
</reference>
<dbReference type="PANTHER" id="PTHR13052:SF0">
    <property type="entry name" value="DNA-BINDING PROTEIN-LIKE"/>
    <property type="match status" value="1"/>
</dbReference>
<feature type="compositionally biased region" description="Basic and acidic residues" evidence="3">
    <location>
        <begin position="1"/>
        <end position="16"/>
    </location>
</feature>
<feature type="region of interest" description="Disordered" evidence="3">
    <location>
        <begin position="1"/>
        <end position="75"/>
    </location>
</feature>
<keyword evidence="6" id="KW-1185">Reference proteome</keyword>
<feature type="domain" description="DEUBAD" evidence="4">
    <location>
        <begin position="102"/>
        <end position="215"/>
    </location>
</feature>
<evidence type="ECO:0000313" key="6">
    <source>
        <dbReference type="Proteomes" id="UP000886885"/>
    </source>
</evidence>
<evidence type="ECO:0000256" key="3">
    <source>
        <dbReference type="SAM" id="MobiDB-lite"/>
    </source>
</evidence>
<evidence type="ECO:0000256" key="1">
    <source>
        <dbReference type="ARBA" id="ARBA00004123"/>
    </source>
</evidence>
<evidence type="ECO:0000313" key="5">
    <source>
        <dbReference type="EMBL" id="KAG6789272.1"/>
    </source>
</evidence>
<evidence type="ECO:0000259" key="4">
    <source>
        <dbReference type="PROSITE" id="PS51916"/>
    </source>
</evidence>
<feature type="region of interest" description="Disordered" evidence="3">
    <location>
        <begin position="835"/>
        <end position="878"/>
    </location>
</feature>
<dbReference type="Proteomes" id="UP000886885">
    <property type="component" value="Chromosome 1D"/>
</dbReference>
<gene>
    <name evidence="5" type="ORF">POTOM_005363</name>
</gene>
<dbReference type="PROSITE" id="PS51916">
    <property type="entry name" value="DEUBAD"/>
    <property type="match status" value="1"/>
</dbReference>
<dbReference type="InterPro" id="IPR044867">
    <property type="entry name" value="DEUBAD_dom"/>
</dbReference>
<feature type="region of interest" description="Disordered" evidence="3">
    <location>
        <begin position="676"/>
        <end position="711"/>
    </location>
</feature>
<protein>
    <recommendedName>
        <fullName evidence="4">DEUBAD domain-containing protein</fullName>
    </recommendedName>
</protein>
<feature type="compositionally biased region" description="Acidic residues" evidence="3">
    <location>
        <begin position="603"/>
        <end position="621"/>
    </location>
</feature>
<feature type="region of interest" description="Disordered" evidence="3">
    <location>
        <begin position="601"/>
        <end position="628"/>
    </location>
</feature>
<feature type="region of interest" description="Disordered" evidence="3">
    <location>
        <begin position="743"/>
        <end position="765"/>
    </location>
</feature>
<feature type="compositionally biased region" description="Acidic residues" evidence="3">
    <location>
        <begin position="45"/>
        <end position="75"/>
    </location>
</feature>
<dbReference type="InterPro" id="IPR024867">
    <property type="entry name" value="NFRKB"/>
</dbReference>